<proteinExistence type="predicted"/>
<sequence>MIIGPSRKGDMLEVGTSTNEESIIIFHAMPARRKFLR</sequence>
<dbReference type="EMBL" id="CAEZZL010000082">
    <property type="protein sequence ID" value="CAB4765427.1"/>
    <property type="molecule type" value="Genomic_DNA"/>
</dbReference>
<evidence type="ECO:0000313" key="2">
    <source>
        <dbReference type="EMBL" id="CAB5044818.1"/>
    </source>
</evidence>
<accession>A0A6J6V4L2</accession>
<reference evidence="1" key="1">
    <citation type="submission" date="2020-05" db="EMBL/GenBank/DDBJ databases">
        <authorList>
            <person name="Chiriac C."/>
            <person name="Salcher M."/>
            <person name="Ghai R."/>
            <person name="Kavagutti S V."/>
        </authorList>
    </citation>
    <scope>NUCLEOTIDE SEQUENCE</scope>
</reference>
<protein>
    <submittedName>
        <fullName evidence="1">Unannotated protein</fullName>
    </submittedName>
</protein>
<organism evidence="1">
    <name type="scientific">freshwater metagenome</name>
    <dbReference type="NCBI Taxonomy" id="449393"/>
    <lineage>
        <taxon>unclassified sequences</taxon>
        <taxon>metagenomes</taxon>
        <taxon>ecological metagenomes</taxon>
    </lineage>
</organism>
<dbReference type="AlphaFoldDB" id="A0A6J6V4L2"/>
<name>A0A6J6V4L2_9ZZZZ</name>
<dbReference type="EMBL" id="CAFBQH010000006">
    <property type="protein sequence ID" value="CAB5044818.1"/>
    <property type="molecule type" value="Genomic_DNA"/>
</dbReference>
<evidence type="ECO:0000313" key="1">
    <source>
        <dbReference type="EMBL" id="CAB4765427.1"/>
    </source>
</evidence>
<gene>
    <name evidence="1" type="ORF">UFOPK2870_00983</name>
    <name evidence="2" type="ORF">UFOPK4293_00175</name>
</gene>